<dbReference type="PRINTS" id="PR01651">
    <property type="entry name" value="SECGEXPORT"/>
</dbReference>
<dbReference type="Proteomes" id="UP000275461">
    <property type="component" value="Unassembled WGS sequence"/>
</dbReference>
<dbReference type="GO" id="GO:0015450">
    <property type="term" value="F:protein-transporting ATPase activity"/>
    <property type="evidence" value="ECO:0007669"/>
    <property type="project" value="UniProtKB-UniRule"/>
</dbReference>
<sequence>MFQILLAIHVIIAVVLVVLVLLQQGKGADMGAAFGSGASSTVFGSRGAGSFLSRVTTGLAIAFFGTSLALAILAARGTDAPASLLEREQDVEETVPPAADEPEAPEVDDELPPPPAEE</sequence>
<dbReference type="Pfam" id="PF03840">
    <property type="entry name" value="SecG"/>
    <property type="match status" value="1"/>
</dbReference>
<evidence type="ECO:0000313" key="14">
    <source>
        <dbReference type="Proteomes" id="UP000275461"/>
    </source>
</evidence>
<dbReference type="GO" id="GO:0009306">
    <property type="term" value="P:protein secretion"/>
    <property type="evidence" value="ECO:0007669"/>
    <property type="project" value="UniProtKB-UniRule"/>
</dbReference>
<dbReference type="InterPro" id="IPR004692">
    <property type="entry name" value="SecG"/>
</dbReference>
<comment type="caution">
    <text evidence="13">The sequence shown here is derived from an EMBL/GenBank/DDBJ whole genome shotgun (WGS) entry which is preliminary data.</text>
</comment>
<dbReference type="EMBL" id="RCDA01000001">
    <property type="protein sequence ID" value="RLK50830.1"/>
    <property type="molecule type" value="Genomic_DNA"/>
</dbReference>
<keyword evidence="5 11" id="KW-1003">Cell membrane</keyword>
<keyword evidence="10 11" id="KW-0472">Membrane</keyword>
<evidence type="ECO:0000256" key="1">
    <source>
        <dbReference type="ARBA" id="ARBA00004651"/>
    </source>
</evidence>
<dbReference type="PANTHER" id="PTHR34182:SF1">
    <property type="entry name" value="PROTEIN-EXPORT MEMBRANE PROTEIN SECG"/>
    <property type="match status" value="1"/>
</dbReference>
<dbReference type="AlphaFoldDB" id="A0A498CC73"/>
<evidence type="ECO:0000256" key="2">
    <source>
        <dbReference type="ARBA" id="ARBA00008445"/>
    </source>
</evidence>
<name>A0A498CC73_9GAMM</name>
<organism evidence="13 14">
    <name type="scientific">Alkalispirillum mobile</name>
    <dbReference type="NCBI Taxonomy" id="85925"/>
    <lineage>
        <taxon>Bacteria</taxon>
        <taxon>Pseudomonadati</taxon>
        <taxon>Pseudomonadota</taxon>
        <taxon>Gammaproteobacteria</taxon>
        <taxon>Chromatiales</taxon>
        <taxon>Ectothiorhodospiraceae</taxon>
        <taxon>Alkalispirillum</taxon>
    </lineage>
</organism>
<dbReference type="RefSeq" id="WP_121441286.1">
    <property type="nucleotide sequence ID" value="NZ_RCDA01000001.1"/>
</dbReference>
<keyword evidence="14" id="KW-1185">Reference proteome</keyword>
<evidence type="ECO:0000256" key="7">
    <source>
        <dbReference type="ARBA" id="ARBA00022927"/>
    </source>
</evidence>
<reference evidence="13 14" key="1">
    <citation type="submission" date="2018-10" db="EMBL/GenBank/DDBJ databases">
        <title>Genomic Encyclopedia of Type Strains, Phase IV (KMG-IV): sequencing the most valuable type-strain genomes for metagenomic binning, comparative biology and taxonomic classification.</title>
        <authorList>
            <person name="Goeker M."/>
        </authorList>
    </citation>
    <scope>NUCLEOTIDE SEQUENCE [LARGE SCALE GENOMIC DNA]</scope>
    <source>
        <strain evidence="13 14">DSM 12769</strain>
    </source>
</reference>
<keyword evidence="8 11" id="KW-1133">Transmembrane helix</keyword>
<evidence type="ECO:0000256" key="11">
    <source>
        <dbReference type="RuleBase" id="RU365087"/>
    </source>
</evidence>
<keyword evidence="7 11" id="KW-0653">Protein transport</keyword>
<comment type="similarity">
    <text evidence="2 11">Belongs to the SecG family.</text>
</comment>
<evidence type="ECO:0000256" key="6">
    <source>
        <dbReference type="ARBA" id="ARBA00022692"/>
    </source>
</evidence>
<dbReference type="PANTHER" id="PTHR34182">
    <property type="entry name" value="PROTEIN-EXPORT MEMBRANE PROTEIN SECG"/>
    <property type="match status" value="1"/>
</dbReference>
<evidence type="ECO:0000256" key="12">
    <source>
        <dbReference type="SAM" id="MobiDB-lite"/>
    </source>
</evidence>
<evidence type="ECO:0000256" key="4">
    <source>
        <dbReference type="ARBA" id="ARBA00022448"/>
    </source>
</evidence>
<gene>
    <name evidence="13" type="ORF">DFR31_0739</name>
</gene>
<keyword evidence="6 11" id="KW-0812">Transmembrane</keyword>
<dbReference type="NCBIfam" id="TIGR00810">
    <property type="entry name" value="secG"/>
    <property type="match status" value="1"/>
</dbReference>
<feature type="region of interest" description="Disordered" evidence="12">
    <location>
        <begin position="84"/>
        <end position="118"/>
    </location>
</feature>
<comment type="subcellular location">
    <subcellularLocation>
        <location evidence="1 11">Cell membrane</location>
        <topology evidence="1 11">Multi-pass membrane protein</topology>
    </subcellularLocation>
</comment>
<evidence type="ECO:0000256" key="9">
    <source>
        <dbReference type="ARBA" id="ARBA00023010"/>
    </source>
</evidence>
<keyword evidence="9 11" id="KW-0811">Translocation</keyword>
<evidence type="ECO:0000256" key="8">
    <source>
        <dbReference type="ARBA" id="ARBA00022989"/>
    </source>
</evidence>
<evidence type="ECO:0000256" key="3">
    <source>
        <dbReference type="ARBA" id="ARBA00017876"/>
    </source>
</evidence>
<keyword evidence="4 11" id="KW-0813">Transport</keyword>
<dbReference type="OrthoDB" id="9813947at2"/>
<comment type="caution">
    <text evidence="11">Lacks conserved residue(s) required for the propagation of feature annotation.</text>
</comment>
<evidence type="ECO:0000313" key="13">
    <source>
        <dbReference type="EMBL" id="RLK50830.1"/>
    </source>
</evidence>
<dbReference type="GO" id="GO:0005886">
    <property type="term" value="C:plasma membrane"/>
    <property type="evidence" value="ECO:0007669"/>
    <property type="project" value="UniProtKB-SubCell"/>
</dbReference>
<accession>A0A498CC73</accession>
<dbReference type="GO" id="GO:0065002">
    <property type="term" value="P:intracellular protein transmembrane transport"/>
    <property type="evidence" value="ECO:0007669"/>
    <property type="project" value="TreeGrafter"/>
</dbReference>
<evidence type="ECO:0000256" key="5">
    <source>
        <dbReference type="ARBA" id="ARBA00022475"/>
    </source>
</evidence>
<proteinExistence type="inferred from homology"/>
<comment type="function">
    <text evidence="11">Involved in protein export. Participates in an early event of protein translocation.</text>
</comment>
<evidence type="ECO:0000256" key="10">
    <source>
        <dbReference type="ARBA" id="ARBA00023136"/>
    </source>
</evidence>
<feature type="compositionally biased region" description="Acidic residues" evidence="12">
    <location>
        <begin position="100"/>
        <end position="118"/>
    </location>
</feature>
<feature type="transmembrane region" description="Helical" evidence="11">
    <location>
        <begin position="51"/>
        <end position="75"/>
    </location>
</feature>
<protein>
    <recommendedName>
        <fullName evidence="3 11">Protein-export membrane protein SecG</fullName>
    </recommendedName>
</protein>
<dbReference type="GO" id="GO:0043952">
    <property type="term" value="P:protein transport by the Sec complex"/>
    <property type="evidence" value="ECO:0007669"/>
    <property type="project" value="TreeGrafter"/>
</dbReference>